<dbReference type="Gene3D" id="1.10.4100.10">
    <property type="entry name" value="2-methylcitrate dehydratase PrpD"/>
    <property type="match status" value="1"/>
</dbReference>
<dbReference type="PANTHER" id="PTHR16943:SF8">
    <property type="entry name" value="2-METHYLCITRATE DEHYDRATASE"/>
    <property type="match status" value="1"/>
</dbReference>
<dbReference type="InterPro" id="IPR005656">
    <property type="entry name" value="MmgE_PrpD"/>
</dbReference>
<accession>A0ABV6RC80</accession>
<keyword evidence="5" id="KW-1185">Reference proteome</keyword>
<evidence type="ECO:0000313" key="5">
    <source>
        <dbReference type="Proteomes" id="UP001589793"/>
    </source>
</evidence>
<sequence length="283" mass="29242">GLLAAHGVPEQARRRVLGGFGGAGPWAAIDPGIWVKRFPFCSAAMSAADAAEELAARLRTESPSAEPPGAAGRAPIAADGPSQRLDRIAAVRIRMRPGADAALIHTDPETGEQARFSVEAIVALVLLGLTPDIAQLSPRSLDARVRALVARSRREHVPAPARPDGRRDFWAQVEVRLVGGDVLQAQVERPFGSPDRPLPIAAVEAKLASATGDAVRARAILDLLGIGPAAPARYGAEQDARPAAPGSVHELAALLRDPPAGADPSGTADPLPPGPPPDRPGPA</sequence>
<dbReference type="PANTHER" id="PTHR16943">
    <property type="entry name" value="2-METHYLCITRATE DEHYDRATASE-RELATED"/>
    <property type="match status" value="1"/>
</dbReference>
<dbReference type="InterPro" id="IPR045337">
    <property type="entry name" value="MmgE_PrpD_C"/>
</dbReference>
<dbReference type="InterPro" id="IPR042188">
    <property type="entry name" value="MmgE/PrpD_sf_2"/>
</dbReference>
<feature type="domain" description="MmgE/PrpD C-terminal" evidence="3">
    <location>
        <begin position="38"/>
        <end position="216"/>
    </location>
</feature>
<dbReference type="Gene3D" id="3.30.1330.120">
    <property type="entry name" value="2-methylcitrate dehydratase PrpD"/>
    <property type="match status" value="1"/>
</dbReference>
<protein>
    <recommendedName>
        <fullName evidence="3">MmgE/PrpD C-terminal domain-containing protein</fullName>
    </recommendedName>
</protein>
<organism evidence="4 5">
    <name type="scientific">Brachybacterium hainanense</name>
    <dbReference type="NCBI Taxonomy" id="1541174"/>
    <lineage>
        <taxon>Bacteria</taxon>
        <taxon>Bacillati</taxon>
        <taxon>Actinomycetota</taxon>
        <taxon>Actinomycetes</taxon>
        <taxon>Micrococcales</taxon>
        <taxon>Dermabacteraceae</taxon>
        <taxon>Brachybacterium</taxon>
    </lineage>
</organism>
<dbReference type="InterPro" id="IPR042183">
    <property type="entry name" value="MmgE/PrpD_sf_1"/>
</dbReference>
<dbReference type="InterPro" id="IPR036148">
    <property type="entry name" value="MmgE/PrpD_sf"/>
</dbReference>
<evidence type="ECO:0000256" key="2">
    <source>
        <dbReference type="SAM" id="MobiDB-lite"/>
    </source>
</evidence>
<reference evidence="4 5" key="1">
    <citation type="submission" date="2024-09" db="EMBL/GenBank/DDBJ databases">
        <authorList>
            <person name="Sun Q."/>
            <person name="Mori K."/>
        </authorList>
    </citation>
    <scope>NUCLEOTIDE SEQUENCE [LARGE SCALE GENOMIC DNA]</scope>
    <source>
        <strain evidence="4 5">CICC 10874</strain>
    </source>
</reference>
<dbReference type="SUPFAM" id="SSF103378">
    <property type="entry name" value="2-methylcitrate dehydratase PrpD"/>
    <property type="match status" value="1"/>
</dbReference>
<feature type="region of interest" description="Disordered" evidence="2">
    <location>
        <begin position="236"/>
        <end position="283"/>
    </location>
</feature>
<dbReference type="Proteomes" id="UP001589793">
    <property type="component" value="Unassembled WGS sequence"/>
</dbReference>
<feature type="non-terminal residue" evidence="4">
    <location>
        <position position="1"/>
    </location>
</feature>
<evidence type="ECO:0000259" key="3">
    <source>
        <dbReference type="Pfam" id="PF19305"/>
    </source>
</evidence>
<dbReference type="Pfam" id="PF19305">
    <property type="entry name" value="MmgE_PrpD_C"/>
    <property type="match status" value="1"/>
</dbReference>
<feature type="compositionally biased region" description="Low complexity" evidence="2">
    <location>
        <begin position="63"/>
        <end position="81"/>
    </location>
</feature>
<dbReference type="EMBL" id="JBHLSV010000013">
    <property type="protein sequence ID" value="MFC0674582.1"/>
    <property type="molecule type" value="Genomic_DNA"/>
</dbReference>
<proteinExistence type="inferred from homology"/>
<evidence type="ECO:0000256" key="1">
    <source>
        <dbReference type="ARBA" id="ARBA00006174"/>
    </source>
</evidence>
<feature type="compositionally biased region" description="Pro residues" evidence="2">
    <location>
        <begin position="270"/>
        <end position="283"/>
    </location>
</feature>
<evidence type="ECO:0000313" key="4">
    <source>
        <dbReference type="EMBL" id="MFC0674582.1"/>
    </source>
</evidence>
<name>A0ABV6RC80_9MICO</name>
<comment type="caution">
    <text evidence="4">The sequence shown here is derived from an EMBL/GenBank/DDBJ whole genome shotgun (WGS) entry which is preliminary data.</text>
</comment>
<gene>
    <name evidence="4" type="ORF">ACFFF6_11510</name>
</gene>
<comment type="similarity">
    <text evidence="1">Belongs to the PrpD family.</text>
</comment>
<feature type="region of interest" description="Disordered" evidence="2">
    <location>
        <begin position="57"/>
        <end position="81"/>
    </location>
</feature>